<proteinExistence type="predicted"/>
<reference evidence="1 2" key="1">
    <citation type="submission" date="2016-01" db="EMBL/GenBank/DDBJ databases">
        <title>Genome Sequences of Twelve Sporeforming Bacillus Species Isolated from Foods.</title>
        <authorList>
            <person name="Berendsen E.M."/>
            <person name="Wells-Bennik M.H."/>
            <person name="Krawcyk A.O."/>
            <person name="De Jong A."/>
            <person name="Holsappel S."/>
            <person name="Eijlander R.T."/>
            <person name="Kuipers O.P."/>
        </authorList>
    </citation>
    <scope>NUCLEOTIDE SEQUENCE [LARGE SCALE GENOMIC DNA]</scope>
    <source>
        <strain evidence="1 2">B4102</strain>
    </source>
</reference>
<dbReference type="STRING" id="46224.B4102_0221"/>
<dbReference type="Pfam" id="PF09684">
    <property type="entry name" value="Tail_P2_I"/>
    <property type="match status" value="1"/>
</dbReference>
<protein>
    <recommendedName>
        <fullName evidence="3">Phage tail protein I</fullName>
    </recommendedName>
</protein>
<sequence length="187" mass="21147">MISLQDNCLPNILPSSLKVDPFIVALGEAFEIEMKQAYIEAAKLCNLNDVDNLHENLLDYLAYQKHVDFYDNTLPIETKRKLVRDSTLFHRLKGTPKAVELLIETVFGEGEVLEWFDYGGKPGTFRVVTSNSEVTHEKAEQFIKALNSVKRESAKLEKVEVTQSEGLSIYFATVVHTGDKITVKQVK</sequence>
<dbReference type="AlphaFoldDB" id="A0A150KSD4"/>
<name>A0A150KSD4_9BACI</name>
<dbReference type="RefSeq" id="WP_066232605.1">
    <property type="nucleotide sequence ID" value="NZ_LQYN01000071.1"/>
</dbReference>
<dbReference type="OrthoDB" id="90759at2"/>
<comment type="caution">
    <text evidence="1">The sequence shown here is derived from an EMBL/GenBank/DDBJ whole genome shotgun (WGS) entry which is preliminary data.</text>
</comment>
<dbReference type="EMBL" id="LQYN01000071">
    <property type="protein sequence ID" value="KYD02627.1"/>
    <property type="molecule type" value="Genomic_DNA"/>
</dbReference>
<evidence type="ECO:0000313" key="1">
    <source>
        <dbReference type="EMBL" id="KYD02627.1"/>
    </source>
</evidence>
<keyword evidence="2" id="KW-1185">Reference proteome</keyword>
<dbReference type="NCBIfam" id="TIGR01634">
    <property type="entry name" value="tail_P2_I"/>
    <property type="match status" value="1"/>
</dbReference>
<gene>
    <name evidence="1" type="ORF">B4102_0221</name>
</gene>
<evidence type="ECO:0008006" key="3">
    <source>
        <dbReference type="Google" id="ProtNLM"/>
    </source>
</evidence>
<dbReference type="InterPro" id="IPR006521">
    <property type="entry name" value="Tail_protein_I"/>
</dbReference>
<dbReference type="PATRIC" id="fig|46224.3.peg.3583"/>
<accession>A0A150KSD4</accession>
<organism evidence="1 2">
    <name type="scientific">Heyndrickxia sporothermodurans</name>
    <dbReference type="NCBI Taxonomy" id="46224"/>
    <lineage>
        <taxon>Bacteria</taxon>
        <taxon>Bacillati</taxon>
        <taxon>Bacillota</taxon>
        <taxon>Bacilli</taxon>
        <taxon>Bacillales</taxon>
        <taxon>Bacillaceae</taxon>
        <taxon>Heyndrickxia</taxon>
    </lineage>
</organism>
<evidence type="ECO:0000313" key="2">
    <source>
        <dbReference type="Proteomes" id="UP000075666"/>
    </source>
</evidence>
<dbReference type="Proteomes" id="UP000075666">
    <property type="component" value="Unassembled WGS sequence"/>
</dbReference>